<dbReference type="EMBL" id="CP013862">
    <property type="protein sequence ID" value="ALX48775.1"/>
    <property type="molecule type" value="Genomic_DNA"/>
</dbReference>
<dbReference type="KEGG" id="lao:AOX59_09190"/>
<keyword evidence="2" id="KW-1185">Reference proteome</keyword>
<reference evidence="1 2" key="1">
    <citation type="submission" date="2016-01" db="EMBL/GenBank/DDBJ databases">
        <title>Complete genome sequence of strain Lentibacillus amyloliquefaciens LAM0015T isolated from saline sediment.</title>
        <authorList>
            <person name="Wang J.-L."/>
            <person name="He M.-X."/>
        </authorList>
    </citation>
    <scope>NUCLEOTIDE SEQUENCE [LARGE SCALE GENOMIC DNA]</scope>
    <source>
        <strain evidence="1 2">LAM0015</strain>
    </source>
</reference>
<keyword evidence="1" id="KW-0560">Oxidoreductase</keyword>
<dbReference type="Proteomes" id="UP000050331">
    <property type="component" value="Chromosome"/>
</dbReference>
<dbReference type="OrthoDB" id="72286at2"/>
<evidence type="ECO:0000313" key="1">
    <source>
        <dbReference type="EMBL" id="ALX48775.1"/>
    </source>
</evidence>
<dbReference type="Gene3D" id="6.10.80.10">
    <property type="entry name" value="Hexameric tyrosine-coordinated heme protein (HTHP)"/>
    <property type="match status" value="1"/>
</dbReference>
<organism evidence="1 2">
    <name type="scientific">Lentibacillus amyloliquefaciens</name>
    <dbReference type="NCBI Taxonomy" id="1472767"/>
    <lineage>
        <taxon>Bacteria</taxon>
        <taxon>Bacillati</taxon>
        <taxon>Bacillota</taxon>
        <taxon>Bacilli</taxon>
        <taxon>Bacillales</taxon>
        <taxon>Bacillaceae</taxon>
        <taxon>Lentibacillus</taxon>
    </lineage>
</organism>
<dbReference type="Pfam" id="PF11534">
    <property type="entry name" value="HTHP"/>
    <property type="match status" value="1"/>
</dbReference>
<dbReference type="AlphaFoldDB" id="A0A0U4EZT5"/>
<accession>A0A0U4EZT5</accession>
<evidence type="ECO:0000313" key="2">
    <source>
        <dbReference type="Proteomes" id="UP000050331"/>
    </source>
</evidence>
<name>A0A0U4EZT5_9BACI</name>
<keyword evidence="1" id="KW-0575">Peroxidase</keyword>
<dbReference type="GO" id="GO:0004601">
    <property type="term" value="F:peroxidase activity"/>
    <property type="evidence" value="ECO:0007669"/>
    <property type="project" value="UniProtKB-KW"/>
</dbReference>
<dbReference type="InterPro" id="IPR038125">
    <property type="entry name" value="HTHP_sf"/>
</dbReference>
<proteinExistence type="predicted"/>
<sequence length="83" mass="9574">MSNDQLQMLLTQTPEEGFELAVKLAQKGVEITQPSEEIRQMLRPVYSRNADSLIAVSQVVAIHFQTVAAANNYWRMQTPQYWY</sequence>
<protein>
    <submittedName>
        <fullName evidence="1">Peroxidase</fullName>
    </submittedName>
</protein>
<dbReference type="InterPro" id="IPR021111">
    <property type="entry name" value="Hexamer_Tyr-coord_heme_pr_HTHP"/>
</dbReference>
<gene>
    <name evidence="1" type="ORF">AOX59_09190</name>
</gene>
<dbReference type="RefSeq" id="WP_068444929.1">
    <property type="nucleotide sequence ID" value="NZ_CP013862.1"/>
</dbReference>